<proteinExistence type="predicted"/>
<protein>
    <submittedName>
        <fullName evidence="1">Uncharacterized protein</fullName>
    </submittedName>
</protein>
<evidence type="ECO:0000313" key="2">
    <source>
        <dbReference type="Proteomes" id="UP001303046"/>
    </source>
</evidence>
<keyword evidence="2" id="KW-1185">Reference proteome</keyword>
<sequence>MAKVSHTLQKGAVVQHHARAHALKDGMPEGIMESLAGNIRLVTLHCLSLSSELQQAALCSLLRYLYSPFAALQETRIRERPLISIDIYTTFCCGADVRKVGGYTVAVRNNYINLVEEFGSTSSRCASVRLRDRRGLTSGSQVLMHLRRLQRTTTGMRFMMNSIR</sequence>
<organism evidence="1 2">
    <name type="scientific">Necator americanus</name>
    <name type="common">Human hookworm</name>
    <dbReference type="NCBI Taxonomy" id="51031"/>
    <lineage>
        <taxon>Eukaryota</taxon>
        <taxon>Metazoa</taxon>
        <taxon>Ecdysozoa</taxon>
        <taxon>Nematoda</taxon>
        <taxon>Chromadorea</taxon>
        <taxon>Rhabditida</taxon>
        <taxon>Rhabditina</taxon>
        <taxon>Rhabditomorpha</taxon>
        <taxon>Strongyloidea</taxon>
        <taxon>Ancylostomatidae</taxon>
        <taxon>Bunostominae</taxon>
        <taxon>Necator</taxon>
    </lineage>
</organism>
<name>A0ABR1CWF1_NECAM</name>
<gene>
    <name evidence="1" type="primary">Necator_chrIII.g10769</name>
    <name evidence="1" type="ORF">RB195_010004</name>
</gene>
<reference evidence="1 2" key="1">
    <citation type="submission" date="2023-08" db="EMBL/GenBank/DDBJ databases">
        <title>A Necator americanus chromosomal reference genome.</title>
        <authorList>
            <person name="Ilik V."/>
            <person name="Petrzelkova K.J."/>
            <person name="Pardy F."/>
            <person name="Fuh T."/>
            <person name="Niatou-Singa F.S."/>
            <person name="Gouil Q."/>
            <person name="Baker L."/>
            <person name="Ritchie M.E."/>
            <person name="Jex A.R."/>
            <person name="Gazzola D."/>
            <person name="Li H."/>
            <person name="Toshio Fujiwara R."/>
            <person name="Zhan B."/>
            <person name="Aroian R.V."/>
            <person name="Pafco B."/>
            <person name="Schwarz E.M."/>
        </authorList>
    </citation>
    <scope>NUCLEOTIDE SEQUENCE [LARGE SCALE GENOMIC DNA]</scope>
    <source>
        <strain evidence="1 2">Aroian</strain>
        <tissue evidence="1">Whole animal</tissue>
    </source>
</reference>
<comment type="caution">
    <text evidence="1">The sequence shown here is derived from an EMBL/GenBank/DDBJ whole genome shotgun (WGS) entry which is preliminary data.</text>
</comment>
<dbReference type="Proteomes" id="UP001303046">
    <property type="component" value="Unassembled WGS sequence"/>
</dbReference>
<accession>A0ABR1CWF1</accession>
<dbReference type="EMBL" id="JAVFWL010000003">
    <property type="protein sequence ID" value="KAK6742475.1"/>
    <property type="molecule type" value="Genomic_DNA"/>
</dbReference>
<evidence type="ECO:0000313" key="1">
    <source>
        <dbReference type="EMBL" id="KAK6742475.1"/>
    </source>
</evidence>